<dbReference type="SMART" id="SM01023">
    <property type="entry name" value="BAF"/>
    <property type="match status" value="1"/>
</dbReference>
<dbReference type="AlphaFoldDB" id="A0AAR2JJU4"/>
<evidence type="ECO:0000256" key="1">
    <source>
        <dbReference type="ARBA" id="ARBA00004123"/>
    </source>
</evidence>
<dbReference type="PANTHER" id="PTHR47507">
    <property type="entry name" value="BARRIER TO AUTOINTEGRATION FACTOR 2"/>
    <property type="match status" value="1"/>
</dbReference>
<dbReference type="Pfam" id="PF02961">
    <property type="entry name" value="SAM_BAF"/>
    <property type="match status" value="1"/>
</dbReference>
<evidence type="ECO:0000256" key="2">
    <source>
        <dbReference type="ARBA" id="ARBA00023242"/>
    </source>
</evidence>
<accession>A0AAR2JJU4</accession>
<dbReference type="GO" id="GO:0051276">
    <property type="term" value="P:chromosome organization"/>
    <property type="evidence" value="ECO:0007669"/>
    <property type="project" value="TreeGrafter"/>
</dbReference>
<proteinExistence type="predicted"/>
<evidence type="ECO:0000256" key="3">
    <source>
        <dbReference type="SAM" id="MobiDB-lite"/>
    </source>
</evidence>
<dbReference type="GO" id="GO:0003677">
    <property type="term" value="F:DNA binding"/>
    <property type="evidence" value="ECO:0007669"/>
    <property type="project" value="InterPro"/>
</dbReference>
<sequence length="143" mass="15572">MAEAYVTARRAEGPFQLGGGNSEGWRSKETGKYLHSDHFFSRDIQEATGSKKVNMSTSKKHQTFCTQSMTGKSVTSLPGIGKANGGRLQGHGTDSATQVLGRYLINGGNQPQFQSWLKENSGANSKHSADCYNGLREWSNNNL</sequence>
<reference evidence="4 5" key="1">
    <citation type="submission" date="2020-10" db="EMBL/GenBank/DDBJ databases">
        <title>Pygocentrus nattereri (red-bellied piranha) genome, fPygNat1, primary haplotype.</title>
        <authorList>
            <person name="Myers G."/>
            <person name="Meyer A."/>
            <person name="Karagic N."/>
            <person name="Pippel M."/>
            <person name="Winkler S."/>
            <person name="Tracey A."/>
            <person name="Wood J."/>
            <person name="Formenti G."/>
            <person name="Howe K."/>
            <person name="Fedrigo O."/>
            <person name="Jarvis E.D."/>
        </authorList>
    </citation>
    <scope>NUCLEOTIDE SEQUENCE [LARGE SCALE GENOMIC DNA]</scope>
</reference>
<dbReference type="Gene3D" id="1.10.150.40">
    <property type="entry name" value="Barrier-to-autointegration factor, BAF"/>
    <property type="match status" value="1"/>
</dbReference>
<name>A0AAR2JJU4_PYGNA</name>
<dbReference type="InterPro" id="IPR051387">
    <property type="entry name" value="BAF"/>
</dbReference>
<keyword evidence="2" id="KW-0539">Nucleus</keyword>
<dbReference type="Proteomes" id="UP001501920">
    <property type="component" value="Chromosome 22"/>
</dbReference>
<reference evidence="4" key="3">
    <citation type="submission" date="2025-09" db="UniProtKB">
        <authorList>
            <consortium name="Ensembl"/>
        </authorList>
    </citation>
    <scope>IDENTIFICATION</scope>
</reference>
<organism evidence="4 5">
    <name type="scientific">Pygocentrus nattereri</name>
    <name type="common">Red-bellied piranha</name>
    <dbReference type="NCBI Taxonomy" id="42514"/>
    <lineage>
        <taxon>Eukaryota</taxon>
        <taxon>Metazoa</taxon>
        <taxon>Chordata</taxon>
        <taxon>Craniata</taxon>
        <taxon>Vertebrata</taxon>
        <taxon>Euteleostomi</taxon>
        <taxon>Actinopterygii</taxon>
        <taxon>Neopterygii</taxon>
        <taxon>Teleostei</taxon>
        <taxon>Ostariophysi</taxon>
        <taxon>Characiformes</taxon>
        <taxon>Characoidei</taxon>
        <taxon>Pygocentrus</taxon>
    </lineage>
</organism>
<dbReference type="PANTHER" id="PTHR47507:SF5">
    <property type="entry name" value="BARRIER-TO-AUTOINTEGRATION FACTOR"/>
    <property type="match status" value="1"/>
</dbReference>
<dbReference type="Ensembl" id="ENSPNAT00000059854.1">
    <property type="protein sequence ID" value="ENSPNAP00000052313.1"/>
    <property type="gene ID" value="ENSPNAG00000030382.1"/>
</dbReference>
<protein>
    <submittedName>
        <fullName evidence="4">Uncharacterized protein</fullName>
    </submittedName>
</protein>
<dbReference type="GO" id="GO:0000793">
    <property type="term" value="C:condensed chromosome"/>
    <property type="evidence" value="ECO:0007669"/>
    <property type="project" value="TreeGrafter"/>
</dbReference>
<dbReference type="InterPro" id="IPR036617">
    <property type="entry name" value="BAF_sf"/>
</dbReference>
<dbReference type="GeneTree" id="ENSGT00940000167655"/>
<keyword evidence="5" id="KW-1185">Reference proteome</keyword>
<reference evidence="4" key="2">
    <citation type="submission" date="2025-08" db="UniProtKB">
        <authorList>
            <consortium name="Ensembl"/>
        </authorList>
    </citation>
    <scope>IDENTIFICATION</scope>
</reference>
<dbReference type="InterPro" id="IPR004122">
    <property type="entry name" value="BAF_prot"/>
</dbReference>
<comment type="subcellular location">
    <subcellularLocation>
        <location evidence="1">Nucleus</location>
    </subcellularLocation>
</comment>
<dbReference type="GO" id="GO:0005634">
    <property type="term" value="C:nucleus"/>
    <property type="evidence" value="ECO:0007669"/>
    <property type="project" value="UniProtKB-SubCell"/>
</dbReference>
<evidence type="ECO:0000313" key="4">
    <source>
        <dbReference type="Ensembl" id="ENSPNAP00000052313.1"/>
    </source>
</evidence>
<feature type="region of interest" description="Disordered" evidence="3">
    <location>
        <begin position="68"/>
        <end position="91"/>
    </location>
</feature>
<evidence type="ECO:0000313" key="5">
    <source>
        <dbReference type="Proteomes" id="UP001501920"/>
    </source>
</evidence>
<dbReference type="SUPFAM" id="SSF47798">
    <property type="entry name" value="Barrier-to-autointegration factor, BAF"/>
    <property type="match status" value="1"/>
</dbReference>